<evidence type="ECO:0000256" key="3">
    <source>
        <dbReference type="SAM" id="MobiDB-lite"/>
    </source>
</evidence>
<name>A0A5R8KAR6_9BACT</name>
<dbReference type="PANTHER" id="PTHR30035:SF3">
    <property type="entry name" value="INTERMEMBRANE PHOSPHOLIPID TRANSPORT SYSTEM LIPOPROTEIN MLAA"/>
    <property type="match status" value="1"/>
</dbReference>
<proteinExistence type="inferred from homology"/>
<comment type="similarity">
    <text evidence="1">Belongs to the MlaA family.</text>
</comment>
<keyword evidence="2 4" id="KW-0732">Signal</keyword>
<reference evidence="5 6" key="1">
    <citation type="submission" date="2019-05" db="EMBL/GenBank/DDBJ databases">
        <title>Verrucobacter flavum gen. nov., sp. nov. a new member of the family Verrucomicrobiaceae.</title>
        <authorList>
            <person name="Szuroczki S."/>
            <person name="Abbaszade G."/>
            <person name="Szabo A."/>
            <person name="Felfoldi T."/>
            <person name="Schumann P."/>
            <person name="Boka K."/>
            <person name="Keki Z."/>
            <person name="Toumi M."/>
            <person name="Toth E."/>
        </authorList>
    </citation>
    <scope>NUCLEOTIDE SEQUENCE [LARGE SCALE GENOMIC DNA]</scope>
    <source>
        <strain evidence="5 6">MG-N-17</strain>
    </source>
</reference>
<dbReference type="GO" id="GO:0120010">
    <property type="term" value="P:intermembrane phospholipid transfer"/>
    <property type="evidence" value="ECO:0007669"/>
    <property type="project" value="TreeGrafter"/>
</dbReference>
<evidence type="ECO:0000256" key="2">
    <source>
        <dbReference type="ARBA" id="ARBA00022729"/>
    </source>
</evidence>
<dbReference type="Proteomes" id="UP000306196">
    <property type="component" value="Unassembled WGS sequence"/>
</dbReference>
<dbReference type="PROSITE" id="PS51257">
    <property type="entry name" value="PROKAR_LIPOPROTEIN"/>
    <property type="match status" value="1"/>
</dbReference>
<feature type="chain" id="PRO_5024438312" evidence="4">
    <location>
        <begin position="25"/>
        <end position="276"/>
    </location>
</feature>
<gene>
    <name evidence="5" type="ORF">FEM03_17290</name>
</gene>
<comment type="caution">
    <text evidence="5">The sequence shown here is derived from an EMBL/GenBank/DDBJ whole genome shotgun (WGS) entry which is preliminary data.</text>
</comment>
<sequence>MKTLTQSFTGLVFAAGLLATTSCATKQNVSSTGQGDETSPLPSTVAGADSATASSMGDGGIVDDGDDYAMAEVSDPWEGFNRGVFRFNDGVYTVLFRPVSKGYQVVFPQPVRKGISNAFDNVRFPIRFVNSTLQGKFKRAGQETGMFAVNTVAGLGGLFKVSRQIPALSDVPPEDTGQTFGTWGMGHGPYFVMPVLGPSSVRDGFGLAFDYALNPVNWGVFWSSGGDWKQIPPYANTIQMMPAQLDLYDVAVENSVDPYISARSVYIQNRKHAVEK</sequence>
<evidence type="ECO:0000313" key="6">
    <source>
        <dbReference type="Proteomes" id="UP000306196"/>
    </source>
</evidence>
<dbReference type="EMBL" id="VAUV01000013">
    <property type="protein sequence ID" value="TLD69402.1"/>
    <property type="molecule type" value="Genomic_DNA"/>
</dbReference>
<dbReference type="PRINTS" id="PR01805">
    <property type="entry name" value="VACJLIPOPROT"/>
</dbReference>
<dbReference type="RefSeq" id="WP_138087545.1">
    <property type="nucleotide sequence ID" value="NZ_VAUV01000013.1"/>
</dbReference>
<feature type="region of interest" description="Disordered" evidence="3">
    <location>
        <begin position="27"/>
        <end position="59"/>
    </location>
</feature>
<feature type="compositionally biased region" description="Polar residues" evidence="3">
    <location>
        <begin position="27"/>
        <end position="42"/>
    </location>
</feature>
<protein>
    <submittedName>
        <fullName evidence="5">VacJ family lipoprotein</fullName>
    </submittedName>
</protein>
<evidence type="ECO:0000313" key="5">
    <source>
        <dbReference type="EMBL" id="TLD69402.1"/>
    </source>
</evidence>
<dbReference type="PANTHER" id="PTHR30035">
    <property type="entry name" value="LIPOPROTEIN VACJ-RELATED"/>
    <property type="match status" value="1"/>
</dbReference>
<feature type="signal peptide" evidence="4">
    <location>
        <begin position="1"/>
        <end position="24"/>
    </location>
</feature>
<keyword evidence="6" id="KW-1185">Reference proteome</keyword>
<organism evidence="5 6">
    <name type="scientific">Phragmitibacter flavus</name>
    <dbReference type="NCBI Taxonomy" id="2576071"/>
    <lineage>
        <taxon>Bacteria</taxon>
        <taxon>Pseudomonadati</taxon>
        <taxon>Verrucomicrobiota</taxon>
        <taxon>Verrucomicrobiia</taxon>
        <taxon>Verrucomicrobiales</taxon>
        <taxon>Verrucomicrobiaceae</taxon>
        <taxon>Phragmitibacter</taxon>
    </lineage>
</organism>
<evidence type="ECO:0000256" key="1">
    <source>
        <dbReference type="ARBA" id="ARBA00010634"/>
    </source>
</evidence>
<evidence type="ECO:0000256" key="4">
    <source>
        <dbReference type="SAM" id="SignalP"/>
    </source>
</evidence>
<dbReference type="OrthoDB" id="9785326at2"/>
<accession>A0A5R8KAR6</accession>
<dbReference type="Pfam" id="PF04333">
    <property type="entry name" value="MlaA"/>
    <property type="match status" value="1"/>
</dbReference>
<keyword evidence="5" id="KW-0449">Lipoprotein</keyword>
<dbReference type="AlphaFoldDB" id="A0A5R8KAR6"/>
<dbReference type="GO" id="GO:0016020">
    <property type="term" value="C:membrane"/>
    <property type="evidence" value="ECO:0007669"/>
    <property type="project" value="InterPro"/>
</dbReference>
<dbReference type="InterPro" id="IPR007428">
    <property type="entry name" value="MlaA"/>
</dbReference>